<sequence>MLLIRFVRFLLRWSPLLIFIVAAIWLLRNPFNWFGKSEEPVTIINHDVVLQEIESLGRLELVRYRYKDIVELTEKNARYLGIFEVPDSKVALITTGEAVGCMDLTKITAEDILIRGDTILVHLPAAELCYYKLDLANSRVYSVDKQVYFKSESQLLEKAYRQAEQQMRRSALQGGILNETRQNAEQVLRPLLEKVSGKRILFLDQQPPPQKLERRQ</sequence>
<name>M7NBS2_9BACT</name>
<gene>
    <name evidence="2" type="ORF">ADICEAN_00149</name>
</gene>
<dbReference type="RefSeq" id="WP_009193562.1">
    <property type="nucleotide sequence ID" value="NZ_AODQ01000002.1"/>
</dbReference>
<feature type="transmembrane region" description="Helical" evidence="1">
    <location>
        <begin position="6"/>
        <end position="27"/>
    </location>
</feature>
<dbReference type="eggNOG" id="ENOG502ZCJ2">
    <property type="taxonomic scope" value="Bacteria"/>
</dbReference>
<protein>
    <recommendedName>
        <fullName evidence="4">DUF4230 domain-containing protein</fullName>
    </recommendedName>
</protein>
<dbReference type="STRING" id="1279009.ADICEAN_00149"/>
<evidence type="ECO:0000256" key="1">
    <source>
        <dbReference type="SAM" id="Phobius"/>
    </source>
</evidence>
<reference evidence="2 3" key="1">
    <citation type="journal article" date="2013" name="Genome Announc.">
        <title>Draft Genome Sequence of Cesiribacter andamanensis Strain AMV16T, Isolated from a Soil Sample from a Mud Volcano in the Andaman Islands, India.</title>
        <authorList>
            <person name="Shivaji S."/>
            <person name="Ara S."/>
            <person name="Begum Z."/>
            <person name="Srinivas T.N."/>
            <person name="Singh A."/>
            <person name="Kumar Pinnaka A."/>
        </authorList>
    </citation>
    <scope>NUCLEOTIDE SEQUENCE [LARGE SCALE GENOMIC DNA]</scope>
    <source>
        <strain evidence="2 3">AMV16</strain>
    </source>
</reference>
<keyword evidence="1" id="KW-0812">Transmembrane</keyword>
<dbReference type="EMBL" id="AODQ01000002">
    <property type="protein sequence ID" value="EMR04697.1"/>
    <property type="molecule type" value="Genomic_DNA"/>
</dbReference>
<dbReference type="OrthoDB" id="791023at2"/>
<keyword evidence="1" id="KW-0472">Membrane</keyword>
<dbReference type="Proteomes" id="UP000011910">
    <property type="component" value="Unassembled WGS sequence"/>
</dbReference>
<keyword evidence="3" id="KW-1185">Reference proteome</keyword>
<organism evidence="2 3">
    <name type="scientific">Cesiribacter andamanensis AMV16</name>
    <dbReference type="NCBI Taxonomy" id="1279009"/>
    <lineage>
        <taxon>Bacteria</taxon>
        <taxon>Pseudomonadati</taxon>
        <taxon>Bacteroidota</taxon>
        <taxon>Cytophagia</taxon>
        <taxon>Cytophagales</taxon>
        <taxon>Cesiribacteraceae</taxon>
        <taxon>Cesiribacter</taxon>
    </lineage>
</organism>
<dbReference type="AlphaFoldDB" id="M7NBS2"/>
<proteinExistence type="predicted"/>
<dbReference type="Pfam" id="PF14014">
    <property type="entry name" value="DUF4230"/>
    <property type="match status" value="1"/>
</dbReference>
<evidence type="ECO:0000313" key="2">
    <source>
        <dbReference type="EMBL" id="EMR04697.1"/>
    </source>
</evidence>
<keyword evidence="1" id="KW-1133">Transmembrane helix</keyword>
<accession>M7NBS2</accession>
<evidence type="ECO:0000313" key="3">
    <source>
        <dbReference type="Proteomes" id="UP000011910"/>
    </source>
</evidence>
<comment type="caution">
    <text evidence="2">The sequence shown here is derived from an EMBL/GenBank/DDBJ whole genome shotgun (WGS) entry which is preliminary data.</text>
</comment>
<dbReference type="InterPro" id="IPR025324">
    <property type="entry name" value="DUF4230"/>
</dbReference>
<evidence type="ECO:0008006" key="4">
    <source>
        <dbReference type="Google" id="ProtNLM"/>
    </source>
</evidence>